<keyword evidence="6 8" id="KW-1133">Transmembrane helix</keyword>
<dbReference type="OrthoDB" id="9811975at2"/>
<evidence type="ECO:0000256" key="8">
    <source>
        <dbReference type="SAM" id="Phobius"/>
    </source>
</evidence>
<evidence type="ECO:0000256" key="3">
    <source>
        <dbReference type="ARBA" id="ARBA00022448"/>
    </source>
</evidence>
<feature type="transmembrane region" description="Helical" evidence="8">
    <location>
        <begin position="82"/>
        <end position="103"/>
    </location>
</feature>
<keyword evidence="10" id="KW-1185">Reference proteome</keyword>
<keyword evidence="3" id="KW-0813">Transport</keyword>
<dbReference type="Pfam" id="PF01032">
    <property type="entry name" value="FecCD"/>
    <property type="match status" value="1"/>
</dbReference>
<dbReference type="GO" id="GO:0005886">
    <property type="term" value="C:plasma membrane"/>
    <property type="evidence" value="ECO:0007669"/>
    <property type="project" value="UniProtKB-SubCell"/>
</dbReference>
<feature type="transmembrane region" description="Helical" evidence="8">
    <location>
        <begin position="28"/>
        <end position="48"/>
    </location>
</feature>
<evidence type="ECO:0000256" key="2">
    <source>
        <dbReference type="ARBA" id="ARBA00007935"/>
    </source>
</evidence>
<keyword evidence="4" id="KW-1003">Cell membrane</keyword>
<protein>
    <submittedName>
        <fullName evidence="9">Iron ABC transporter permease</fullName>
    </submittedName>
</protein>
<keyword evidence="7 8" id="KW-0472">Membrane</keyword>
<feature type="transmembrane region" description="Helical" evidence="8">
    <location>
        <begin position="322"/>
        <end position="343"/>
    </location>
</feature>
<organism evidence="9 10">
    <name type="scientific">Pararhizobium polonicum</name>
    <dbReference type="NCBI Taxonomy" id="1612624"/>
    <lineage>
        <taxon>Bacteria</taxon>
        <taxon>Pseudomonadati</taxon>
        <taxon>Pseudomonadota</taxon>
        <taxon>Alphaproteobacteria</taxon>
        <taxon>Hyphomicrobiales</taxon>
        <taxon>Rhizobiaceae</taxon>
        <taxon>Rhizobium/Agrobacterium group</taxon>
        <taxon>Pararhizobium</taxon>
    </lineage>
</organism>
<dbReference type="RefSeq" id="WP_068954068.1">
    <property type="nucleotide sequence ID" value="NZ_LGLV01000006.1"/>
</dbReference>
<feature type="transmembrane region" description="Helical" evidence="8">
    <location>
        <begin position="255"/>
        <end position="282"/>
    </location>
</feature>
<dbReference type="GO" id="GO:0022857">
    <property type="term" value="F:transmembrane transporter activity"/>
    <property type="evidence" value="ECO:0007669"/>
    <property type="project" value="InterPro"/>
</dbReference>
<feature type="transmembrane region" description="Helical" evidence="8">
    <location>
        <begin position="112"/>
        <end position="130"/>
    </location>
</feature>
<evidence type="ECO:0000313" key="9">
    <source>
        <dbReference type="EMBL" id="OBZ95810.1"/>
    </source>
</evidence>
<dbReference type="EMBL" id="LGLV01000006">
    <property type="protein sequence ID" value="OBZ95810.1"/>
    <property type="molecule type" value="Genomic_DNA"/>
</dbReference>
<dbReference type="AlphaFoldDB" id="A0A1C7P3F4"/>
<dbReference type="PATRIC" id="fig|1612624.7.peg.3693"/>
<evidence type="ECO:0000313" key="10">
    <source>
        <dbReference type="Proteomes" id="UP000093111"/>
    </source>
</evidence>
<dbReference type="Gene3D" id="1.10.3470.10">
    <property type="entry name" value="ABC transporter involved in vitamin B12 uptake, BtuC"/>
    <property type="match status" value="1"/>
</dbReference>
<evidence type="ECO:0000256" key="7">
    <source>
        <dbReference type="ARBA" id="ARBA00023136"/>
    </source>
</evidence>
<comment type="subcellular location">
    <subcellularLocation>
        <location evidence="1">Cell membrane</location>
        <topology evidence="1">Multi-pass membrane protein</topology>
    </subcellularLocation>
</comment>
<dbReference type="PANTHER" id="PTHR30472:SF24">
    <property type="entry name" value="FERRIC ENTEROBACTIN TRANSPORT SYSTEM PERMEASE PROTEIN FEPG"/>
    <property type="match status" value="1"/>
</dbReference>
<evidence type="ECO:0000256" key="1">
    <source>
        <dbReference type="ARBA" id="ARBA00004651"/>
    </source>
</evidence>
<name>A0A1C7P3F4_9HYPH</name>
<dbReference type="GO" id="GO:0033214">
    <property type="term" value="P:siderophore-iron import into cell"/>
    <property type="evidence" value="ECO:0007669"/>
    <property type="project" value="TreeGrafter"/>
</dbReference>
<feature type="transmembrane region" description="Helical" evidence="8">
    <location>
        <begin position="294"/>
        <end position="316"/>
    </location>
</feature>
<dbReference type="NCBIfam" id="NF007759">
    <property type="entry name" value="PRK10440.1"/>
    <property type="match status" value="1"/>
</dbReference>
<evidence type="ECO:0000256" key="4">
    <source>
        <dbReference type="ARBA" id="ARBA00022475"/>
    </source>
</evidence>
<comment type="caution">
    <text evidence="9">The sequence shown here is derived from an EMBL/GenBank/DDBJ whole genome shotgun (WGS) entry which is preliminary data.</text>
</comment>
<keyword evidence="5 8" id="KW-0812">Transmembrane</keyword>
<dbReference type="STRING" id="1612624.ADU59_10695"/>
<accession>A0A1C7P3F4</accession>
<dbReference type="InterPro" id="IPR037294">
    <property type="entry name" value="ABC_BtuC-like"/>
</dbReference>
<gene>
    <name evidence="9" type="ORF">ADU59_10695</name>
</gene>
<dbReference type="SUPFAM" id="SSF81345">
    <property type="entry name" value="ABC transporter involved in vitamin B12 uptake, BtuC"/>
    <property type="match status" value="1"/>
</dbReference>
<dbReference type="Proteomes" id="UP000093111">
    <property type="component" value="Unassembled WGS sequence"/>
</dbReference>
<feature type="transmembrane region" description="Helical" evidence="8">
    <location>
        <begin position="163"/>
        <end position="186"/>
    </location>
</feature>
<evidence type="ECO:0000256" key="6">
    <source>
        <dbReference type="ARBA" id="ARBA00022989"/>
    </source>
</evidence>
<dbReference type="PANTHER" id="PTHR30472">
    <property type="entry name" value="FERRIC ENTEROBACTIN TRANSPORT SYSTEM PERMEASE PROTEIN"/>
    <property type="match status" value="1"/>
</dbReference>
<evidence type="ECO:0000256" key="5">
    <source>
        <dbReference type="ARBA" id="ARBA00022692"/>
    </source>
</evidence>
<reference evidence="9 10" key="1">
    <citation type="journal article" date="2016" name="Syst. Appl. Microbiol.">
        <title>Pararhizobium polonicum sp. nov. isolated from tumors on stone fruit rootstocks.</title>
        <authorList>
            <person name="Pulawska J."/>
            <person name="Kuzmanovic N."/>
            <person name="Willems A."/>
            <person name="Pothier J.F."/>
        </authorList>
    </citation>
    <scope>NUCLEOTIDE SEQUENCE [LARGE SCALE GENOMIC DNA]</scope>
    <source>
        <strain evidence="9 10">F5.1</strain>
    </source>
</reference>
<comment type="similarity">
    <text evidence="2">Belongs to the binding-protein-dependent transport system permease family. FecCD subfamily.</text>
</comment>
<dbReference type="InterPro" id="IPR000522">
    <property type="entry name" value="ABC_transptr_permease_BtuC"/>
</dbReference>
<dbReference type="CDD" id="cd06550">
    <property type="entry name" value="TM_ABC_iron-siderophores_like"/>
    <property type="match status" value="1"/>
</dbReference>
<sequence length="346" mass="36067">MTPLFRDRTVFLGNLDGRFSVRVPLRHMIVSGLLVVSALALAVFALQLGTLPLSLADIVSALTGQATPRITMIVVDWRLPRITMALVIGAALGMSGAVFQFLIRNPLGSPDVIGFNTGAYTGVLVTIIVLQGDQIAITMGALGGGLATAIVVYLLAWKEGIQGFRLIVIGIAVSAMLTAFNTWLVVTGNLEAVMSAALWGAGSLNGMTWPRAAPSAVACIAGMVLCFGLARRVRILEMGDDLAGALGLSVTRARLWLMVVAVMLVAAATAAIGPVVFIALAAPQIAQRLCQTRSMTLAASTATGALLLLAADAIAQHLFSPLSIPVGIVTVSLGGLYMLWLLVRNV</sequence>
<proteinExistence type="inferred from homology"/>
<feature type="transmembrane region" description="Helical" evidence="8">
    <location>
        <begin position="136"/>
        <end position="156"/>
    </location>
</feature>